<dbReference type="InterPro" id="IPR029069">
    <property type="entry name" value="HotDog_dom_sf"/>
</dbReference>
<dbReference type="PANTHER" id="PTHR11049:SF5">
    <property type="entry name" value="ACYL-COA THIOESTER HYDROLASE YCIA"/>
    <property type="match status" value="1"/>
</dbReference>
<name>A0A8F9TX93_9BACT</name>
<dbReference type="PROSITE" id="PS51770">
    <property type="entry name" value="HOTDOG_ACOT"/>
    <property type="match status" value="1"/>
</dbReference>
<dbReference type="CDD" id="cd03442">
    <property type="entry name" value="BFIT_BACH"/>
    <property type="match status" value="1"/>
</dbReference>
<sequence>METPAASQPPSPTGEVVIRTLAMPADTNANGDVFGGWLMSQMDLGGAILARETAGSRVVTVAVDAMSFVAPVFTGDVVTCYASVDRVGRTSMRIKIEAWVHRFGAPAEQRVTHGIYTYVAIDDHGQPQPVQR</sequence>
<dbReference type="EC" id="3.1.2.20" evidence="5"/>
<dbReference type="Proteomes" id="UP000825051">
    <property type="component" value="Chromosome"/>
</dbReference>
<organism evidence="5 6">
    <name type="scientific">Horticoccus luteus</name>
    <dbReference type="NCBI Taxonomy" id="2862869"/>
    <lineage>
        <taxon>Bacteria</taxon>
        <taxon>Pseudomonadati</taxon>
        <taxon>Verrucomicrobiota</taxon>
        <taxon>Opitutia</taxon>
        <taxon>Opitutales</taxon>
        <taxon>Opitutaceae</taxon>
        <taxon>Horticoccus</taxon>
    </lineage>
</organism>
<dbReference type="EMBL" id="CP080507">
    <property type="protein sequence ID" value="QYM79534.1"/>
    <property type="molecule type" value="Genomic_DNA"/>
</dbReference>
<evidence type="ECO:0000313" key="6">
    <source>
        <dbReference type="Proteomes" id="UP000825051"/>
    </source>
</evidence>
<accession>A0A8F9TX93</accession>
<gene>
    <name evidence="5" type="primary">yciA</name>
    <name evidence="5" type="ORF">K0B96_02645</name>
</gene>
<dbReference type="AlphaFoldDB" id="A0A8F9TX93"/>
<evidence type="ECO:0000259" key="4">
    <source>
        <dbReference type="PROSITE" id="PS51770"/>
    </source>
</evidence>
<dbReference type="GO" id="GO:0005829">
    <property type="term" value="C:cytosol"/>
    <property type="evidence" value="ECO:0007669"/>
    <property type="project" value="TreeGrafter"/>
</dbReference>
<feature type="domain" description="HotDog ACOT-type" evidence="4">
    <location>
        <begin position="12"/>
        <end position="124"/>
    </location>
</feature>
<evidence type="ECO:0000313" key="5">
    <source>
        <dbReference type="EMBL" id="QYM79534.1"/>
    </source>
</evidence>
<dbReference type="NCBIfam" id="NF007970">
    <property type="entry name" value="PRK10694.1"/>
    <property type="match status" value="1"/>
</dbReference>
<evidence type="ECO:0000256" key="3">
    <source>
        <dbReference type="PROSITE-ProRule" id="PRU01106"/>
    </source>
</evidence>
<dbReference type="InterPro" id="IPR006683">
    <property type="entry name" value="Thioestr_dom"/>
</dbReference>
<protein>
    <submittedName>
        <fullName evidence="5">Acyl-CoA thioester hydrolase YciA</fullName>
        <ecNumber evidence="5">3.1.2.20</ecNumber>
    </submittedName>
</protein>
<keyword evidence="2 3" id="KW-0378">Hydrolase</keyword>
<proteinExistence type="inferred from homology"/>
<dbReference type="SUPFAM" id="SSF54637">
    <property type="entry name" value="Thioesterase/thiol ester dehydrase-isomerase"/>
    <property type="match status" value="1"/>
</dbReference>
<dbReference type="GO" id="GO:0052816">
    <property type="term" value="F:long-chain fatty acyl-CoA hydrolase activity"/>
    <property type="evidence" value="ECO:0007669"/>
    <property type="project" value="TreeGrafter"/>
</dbReference>
<reference evidence="5" key="1">
    <citation type="submission" date="2021-08" db="EMBL/GenBank/DDBJ databases">
        <title>Genome of a novel bacterium of the phylum Verrucomicrobia, Oleiharenicola sp. KSB-15.</title>
        <authorList>
            <person name="Chung J.-H."/>
            <person name="Ahn J.-H."/>
            <person name="Yoon Y."/>
            <person name="Kim D.-Y."/>
            <person name="An S.-H."/>
            <person name="Park I."/>
            <person name="Yeon J."/>
        </authorList>
    </citation>
    <scope>NUCLEOTIDE SEQUENCE</scope>
    <source>
        <strain evidence="5">KSB-15</strain>
    </source>
</reference>
<dbReference type="InterPro" id="IPR033120">
    <property type="entry name" value="HOTDOG_ACOT"/>
</dbReference>
<dbReference type="GO" id="GO:0006637">
    <property type="term" value="P:acyl-CoA metabolic process"/>
    <property type="evidence" value="ECO:0007669"/>
    <property type="project" value="TreeGrafter"/>
</dbReference>
<dbReference type="InterPro" id="IPR040170">
    <property type="entry name" value="Cytosol_ACT"/>
</dbReference>
<dbReference type="Pfam" id="PF03061">
    <property type="entry name" value="4HBT"/>
    <property type="match status" value="1"/>
</dbReference>
<comment type="similarity">
    <text evidence="1">Belongs to the acyl coenzyme A hydrolase family.</text>
</comment>
<dbReference type="GO" id="GO:0009062">
    <property type="term" value="P:fatty acid catabolic process"/>
    <property type="evidence" value="ECO:0007669"/>
    <property type="project" value="TreeGrafter"/>
</dbReference>
<dbReference type="RefSeq" id="WP_220163527.1">
    <property type="nucleotide sequence ID" value="NZ_CP080507.1"/>
</dbReference>
<keyword evidence="6" id="KW-1185">Reference proteome</keyword>
<dbReference type="Gene3D" id="3.10.129.10">
    <property type="entry name" value="Hotdog Thioesterase"/>
    <property type="match status" value="1"/>
</dbReference>
<dbReference type="PANTHER" id="PTHR11049">
    <property type="entry name" value="ACYL COENZYME A THIOESTER HYDROLASE"/>
    <property type="match status" value="1"/>
</dbReference>
<dbReference type="KEGG" id="ole:K0B96_02645"/>
<evidence type="ECO:0000256" key="2">
    <source>
        <dbReference type="ARBA" id="ARBA00022801"/>
    </source>
</evidence>
<evidence type="ECO:0000256" key="1">
    <source>
        <dbReference type="ARBA" id="ARBA00010458"/>
    </source>
</evidence>